<evidence type="ECO:0000256" key="1">
    <source>
        <dbReference type="SAM" id="MobiDB-lite"/>
    </source>
</evidence>
<evidence type="ECO:0000313" key="3">
    <source>
        <dbReference type="Proteomes" id="UP001408789"/>
    </source>
</evidence>
<comment type="caution">
    <text evidence="2">The sequence shown here is derived from an EMBL/GenBank/DDBJ whole genome shotgun (WGS) entry which is preliminary data.</text>
</comment>
<evidence type="ECO:0000313" key="2">
    <source>
        <dbReference type="EMBL" id="KAK9053359.1"/>
    </source>
</evidence>
<dbReference type="PANTHER" id="PTHR35290:SF2">
    <property type="entry name" value="PROTEIN CASPARIAN STRIP INTEGRITY FACTOR 1"/>
    <property type="match status" value="1"/>
</dbReference>
<keyword evidence="3" id="KW-1185">Reference proteome</keyword>
<reference evidence="2 3" key="1">
    <citation type="submission" date="2024-04" db="EMBL/GenBank/DDBJ databases">
        <title>The reference genome of an endangered Asteraceae, Deinandra increscens subsp. villosa, native to the Central Coast of California.</title>
        <authorList>
            <person name="Guilliams M."/>
            <person name="Hasenstab-Lehman K."/>
            <person name="Meyer R."/>
            <person name="Mcevoy S."/>
        </authorList>
    </citation>
    <scope>NUCLEOTIDE SEQUENCE [LARGE SCALE GENOMIC DNA]</scope>
    <source>
        <tissue evidence="2">Leaf</tissue>
    </source>
</reference>
<accession>A0AAP0CAN3</accession>
<dbReference type="InterPro" id="IPR038974">
    <property type="entry name" value="CIF1/2"/>
</dbReference>
<dbReference type="Proteomes" id="UP001408789">
    <property type="component" value="Unassembled WGS sequence"/>
</dbReference>
<proteinExistence type="predicted"/>
<dbReference type="EMBL" id="JBCNJP010000027">
    <property type="protein sequence ID" value="KAK9053359.1"/>
    <property type="molecule type" value="Genomic_DNA"/>
</dbReference>
<gene>
    <name evidence="2" type="ORF">SSX86_029992</name>
</gene>
<dbReference type="AlphaFoldDB" id="A0AAP0CAN3"/>
<sequence length="100" mass="11625">MKINMVYKIYLLTLVLVASLVSSSFAGAYIIFSTINVLTFLLYNNLYEHMYESLYLEEDDQISKRDDIIHERLLRANTKDYGRSDPAPTFVKPPFKLIPN</sequence>
<feature type="region of interest" description="Disordered" evidence="1">
    <location>
        <begin position="80"/>
        <end position="100"/>
    </location>
</feature>
<protein>
    <submittedName>
        <fullName evidence="2">Uncharacterized protein</fullName>
    </submittedName>
</protein>
<name>A0AAP0CAN3_9ASTR</name>
<organism evidence="2 3">
    <name type="scientific">Deinandra increscens subsp. villosa</name>
    <dbReference type="NCBI Taxonomy" id="3103831"/>
    <lineage>
        <taxon>Eukaryota</taxon>
        <taxon>Viridiplantae</taxon>
        <taxon>Streptophyta</taxon>
        <taxon>Embryophyta</taxon>
        <taxon>Tracheophyta</taxon>
        <taxon>Spermatophyta</taxon>
        <taxon>Magnoliopsida</taxon>
        <taxon>eudicotyledons</taxon>
        <taxon>Gunneridae</taxon>
        <taxon>Pentapetalae</taxon>
        <taxon>asterids</taxon>
        <taxon>campanulids</taxon>
        <taxon>Asterales</taxon>
        <taxon>Asteraceae</taxon>
        <taxon>Asteroideae</taxon>
        <taxon>Heliantheae alliance</taxon>
        <taxon>Madieae</taxon>
        <taxon>Madiinae</taxon>
        <taxon>Deinandra</taxon>
    </lineage>
</organism>
<dbReference type="PANTHER" id="PTHR35290">
    <property type="entry name" value="PROTEIN CASPARIAN STRIP INTEGRITY FACTOR 1-RELATED"/>
    <property type="match status" value="1"/>
</dbReference>